<dbReference type="Proteomes" id="UP001597197">
    <property type="component" value="Unassembled WGS sequence"/>
</dbReference>
<dbReference type="InterPro" id="IPR011701">
    <property type="entry name" value="MFS"/>
</dbReference>
<dbReference type="SUPFAM" id="SSF103473">
    <property type="entry name" value="MFS general substrate transporter"/>
    <property type="match status" value="1"/>
</dbReference>
<evidence type="ECO:0000256" key="3">
    <source>
        <dbReference type="ARBA" id="ARBA00023136"/>
    </source>
</evidence>
<keyword evidence="3 4" id="KW-0472">Membrane</keyword>
<evidence type="ECO:0000313" key="5">
    <source>
        <dbReference type="EMBL" id="MFD1874853.1"/>
    </source>
</evidence>
<proteinExistence type="predicted"/>
<feature type="transmembrane region" description="Helical" evidence="4">
    <location>
        <begin position="110"/>
        <end position="131"/>
    </location>
</feature>
<accession>A0ABW4QZ11</accession>
<reference evidence="6" key="1">
    <citation type="journal article" date="2019" name="Int. J. Syst. Evol. Microbiol.">
        <title>The Global Catalogue of Microorganisms (GCM) 10K type strain sequencing project: providing services to taxonomists for standard genome sequencing and annotation.</title>
        <authorList>
            <consortium name="The Broad Institute Genomics Platform"/>
            <consortium name="The Broad Institute Genome Sequencing Center for Infectious Disease"/>
            <person name="Wu L."/>
            <person name="Ma J."/>
        </authorList>
    </citation>
    <scope>NUCLEOTIDE SEQUENCE [LARGE SCALE GENOMIC DNA]</scope>
    <source>
        <strain evidence="6">CGMCC 1.15795</strain>
    </source>
</reference>
<feature type="transmembrane region" description="Helical" evidence="4">
    <location>
        <begin position="12"/>
        <end position="34"/>
    </location>
</feature>
<evidence type="ECO:0000256" key="1">
    <source>
        <dbReference type="ARBA" id="ARBA00022692"/>
    </source>
</evidence>
<evidence type="ECO:0000256" key="4">
    <source>
        <dbReference type="SAM" id="Phobius"/>
    </source>
</evidence>
<protein>
    <submittedName>
        <fullName evidence="5">MFS transporter</fullName>
    </submittedName>
</protein>
<feature type="transmembrane region" description="Helical" evidence="4">
    <location>
        <begin position="143"/>
        <end position="162"/>
    </location>
</feature>
<feature type="transmembrane region" description="Helical" evidence="4">
    <location>
        <begin position="264"/>
        <end position="280"/>
    </location>
</feature>
<gene>
    <name evidence="5" type="ORF">ACFSDX_20635</name>
</gene>
<comment type="caution">
    <text evidence="5">The sequence shown here is derived from an EMBL/GenBank/DDBJ whole genome shotgun (WGS) entry which is preliminary data.</text>
</comment>
<name>A0ABW4QZ11_9BACT</name>
<keyword evidence="1 4" id="KW-0812">Transmembrane</keyword>
<feature type="transmembrane region" description="Helical" evidence="4">
    <location>
        <begin position="46"/>
        <end position="66"/>
    </location>
</feature>
<feature type="transmembrane region" description="Helical" evidence="4">
    <location>
        <begin position="238"/>
        <end position="258"/>
    </location>
</feature>
<dbReference type="Pfam" id="PF07690">
    <property type="entry name" value="MFS_1"/>
    <property type="match status" value="1"/>
</dbReference>
<organism evidence="5 6">
    <name type="scientific">Hymenobacter bucti</name>
    <dbReference type="NCBI Taxonomy" id="1844114"/>
    <lineage>
        <taxon>Bacteria</taxon>
        <taxon>Pseudomonadati</taxon>
        <taxon>Bacteroidota</taxon>
        <taxon>Cytophagia</taxon>
        <taxon>Cytophagales</taxon>
        <taxon>Hymenobacteraceae</taxon>
        <taxon>Hymenobacter</taxon>
    </lineage>
</organism>
<feature type="transmembrane region" description="Helical" evidence="4">
    <location>
        <begin position="198"/>
        <end position="217"/>
    </location>
</feature>
<sequence>MSPPERLFRNLGLEGAIVSLGFVLGPLAAGLLLTALHVPAGQQATYVVRLAVGLAAFNVLLSCLLPETHRQRNPVRGAELRAELARSSNPFTLWARLRAKETTSPGIQRLVLTQVAFTLSAGYYFYFVPFLSQGPLQLDARGISYLFIFFGALSIVFNYGFFTYLADRLPQRRAIVWLAVLGAPVLLGYGLVGTSKLAFYGLVTLDCATLSLIPGLLEGRLARRTTEADRGELFGLNQAFQAVASVATTGVFAGLSVLDLRLPWLWFALCLTVVVGLAAWREPAQRLTTASPRLSGLAKRNEPNE</sequence>
<dbReference type="EMBL" id="JBHUFD010000018">
    <property type="protein sequence ID" value="MFD1874853.1"/>
    <property type="molecule type" value="Genomic_DNA"/>
</dbReference>
<keyword evidence="2 4" id="KW-1133">Transmembrane helix</keyword>
<dbReference type="Gene3D" id="1.20.1250.20">
    <property type="entry name" value="MFS general substrate transporter like domains"/>
    <property type="match status" value="1"/>
</dbReference>
<evidence type="ECO:0000313" key="6">
    <source>
        <dbReference type="Proteomes" id="UP001597197"/>
    </source>
</evidence>
<dbReference type="RefSeq" id="WP_382316996.1">
    <property type="nucleotide sequence ID" value="NZ_JBHUFD010000018.1"/>
</dbReference>
<keyword evidence="6" id="KW-1185">Reference proteome</keyword>
<feature type="transmembrane region" description="Helical" evidence="4">
    <location>
        <begin position="174"/>
        <end position="192"/>
    </location>
</feature>
<dbReference type="InterPro" id="IPR036259">
    <property type="entry name" value="MFS_trans_sf"/>
</dbReference>
<evidence type="ECO:0000256" key="2">
    <source>
        <dbReference type="ARBA" id="ARBA00022989"/>
    </source>
</evidence>